<reference evidence="1 2" key="1">
    <citation type="journal article" date="2018" name="PLoS Genet.">
        <title>Population sequencing reveals clonal diversity and ancestral inbreeding in the grapevine cultivar Chardonnay.</title>
        <authorList>
            <person name="Roach M.J."/>
            <person name="Johnson D.L."/>
            <person name="Bohlmann J."/>
            <person name="van Vuuren H.J."/>
            <person name="Jones S.J."/>
            <person name="Pretorius I.S."/>
            <person name="Schmidt S.A."/>
            <person name="Borneman A.R."/>
        </authorList>
    </citation>
    <scope>NUCLEOTIDE SEQUENCE [LARGE SCALE GENOMIC DNA]</scope>
    <source>
        <strain evidence="2">cv. Chardonnay</strain>
        <tissue evidence="1">Leaf</tissue>
    </source>
</reference>
<accession>A0A438ES12</accession>
<name>A0A438ES12_VITVI</name>
<dbReference type="Gene3D" id="3.40.50.300">
    <property type="entry name" value="P-loop containing nucleotide triphosphate hydrolases"/>
    <property type="match status" value="1"/>
</dbReference>
<sequence>MENLSELATIYPNVKILHFDVDIKNSRLDFKFQLKDGPRHVPHYGLLLAGVAGLPSSVIKTAISITSRITEKLVVQNLKTTSISIDIIRKCQSFLEVKRMEVNCQQYHPIQMAYRLAQRLICLKYSSQDEDSVRHALQNLKESYIDGRL</sequence>
<evidence type="ECO:0000313" key="2">
    <source>
        <dbReference type="Proteomes" id="UP000288805"/>
    </source>
</evidence>
<protein>
    <submittedName>
        <fullName evidence="1">DNA mismatch repair protein MSH4</fullName>
    </submittedName>
</protein>
<proteinExistence type="predicted"/>
<evidence type="ECO:0000313" key="1">
    <source>
        <dbReference type="EMBL" id="RVW50523.1"/>
    </source>
</evidence>
<dbReference type="EMBL" id="QGNW01001195">
    <property type="protein sequence ID" value="RVW50523.1"/>
    <property type="molecule type" value="Genomic_DNA"/>
</dbReference>
<gene>
    <name evidence="1" type="primary">MSH4_0</name>
    <name evidence="1" type="ORF">CK203_074546</name>
</gene>
<organism evidence="1 2">
    <name type="scientific">Vitis vinifera</name>
    <name type="common">Grape</name>
    <dbReference type="NCBI Taxonomy" id="29760"/>
    <lineage>
        <taxon>Eukaryota</taxon>
        <taxon>Viridiplantae</taxon>
        <taxon>Streptophyta</taxon>
        <taxon>Embryophyta</taxon>
        <taxon>Tracheophyta</taxon>
        <taxon>Spermatophyta</taxon>
        <taxon>Magnoliopsida</taxon>
        <taxon>eudicotyledons</taxon>
        <taxon>Gunneridae</taxon>
        <taxon>Pentapetalae</taxon>
        <taxon>rosids</taxon>
        <taxon>Vitales</taxon>
        <taxon>Vitaceae</taxon>
        <taxon>Viteae</taxon>
        <taxon>Vitis</taxon>
    </lineage>
</organism>
<dbReference type="AlphaFoldDB" id="A0A438ES12"/>
<dbReference type="Proteomes" id="UP000288805">
    <property type="component" value="Unassembled WGS sequence"/>
</dbReference>
<comment type="caution">
    <text evidence="1">The sequence shown here is derived from an EMBL/GenBank/DDBJ whole genome shotgun (WGS) entry which is preliminary data.</text>
</comment>
<dbReference type="InterPro" id="IPR027417">
    <property type="entry name" value="P-loop_NTPase"/>
</dbReference>